<dbReference type="Pfam" id="PF20403">
    <property type="entry name" value="DUF6693"/>
    <property type="match status" value="1"/>
</dbReference>
<evidence type="ECO:0000313" key="3">
    <source>
        <dbReference type="Proteomes" id="UP000094936"/>
    </source>
</evidence>
<feature type="transmembrane region" description="Helical" evidence="1">
    <location>
        <begin position="12"/>
        <end position="37"/>
    </location>
</feature>
<evidence type="ECO:0000256" key="1">
    <source>
        <dbReference type="SAM" id="Phobius"/>
    </source>
</evidence>
<proteinExistence type="predicted"/>
<organism evidence="2 3">
    <name type="scientific">Veronia pacifica</name>
    <dbReference type="NCBI Taxonomy" id="1080227"/>
    <lineage>
        <taxon>Bacteria</taxon>
        <taxon>Pseudomonadati</taxon>
        <taxon>Pseudomonadota</taxon>
        <taxon>Gammaproteobacteria</taxon>
        <taxon>Vibrionales</taxon>
        <taxon>Vibrionaceae</taxon>
        <taxon>Veronia</taxon>
    </lineage>
</organism>
<reference evidence="2 3" key="1">
    <citation type="submission" date="2016-05" db="EMBL/GenBank/DDBJ databases">
        <title>Genomic Taxonomy of the Vibrionaceae.</title>
        <authorList>
            <person name="Gomez-Gil B."/>
            <person name="Enciso-Ibarra J."/>
        </authorList>
    </citation>
    <scope>NUCLEOTIDE SEQUENCE [LARGE SCALE GENOMIC DNA]</scope>
    <source>
        <strain evidence="2 3">CAIM 1920</strain>
    </source>
</reference>
<accession>A0A1C3EKY4</accession>
<protein>
    <submittedName>
        <fullName evidence="2">Uncharacterized protein</fullName>
    </submittedName>
</protein>
<name>A0A1C3EKY4_9GAMM</name>
<dbReference type="OrthoDB" id="6444713at2"/>
<dbReference type="Proteomes" id="UP000094936">
    <property type="component" value="Unassembled WGS sequence"/>
</dbReference>
<dbReference type="InterPro" id="IPR046515">
    <property type="entry name" value="DUF6693"/>
</dbReference>
<comment type="caution">
    <text evidence="2">The sequence shown here is derived from an EMBL/GenBank/DDBJ whole genome shotgun (WGS) entry which is preliminary data.</text>
</comment>
<dbReference type="AlphaFoldDB" id="A0A1C3EKY4"/>
<keyword evidence="3" id="KW-1185">Reference proteome</keyword>
<dbReference type="EMBL" id="LYBM01000012">
    <property type="protein sequence ID" value="ODA33897.1"/>
    <property type="molecule type" value="Genomic_DNA"/>
</dbReference>
<evidence type="ECO:0000313" key="2">
    <source>
        <dbReference type="EMBL" id="ODA33897.1"/>
    </source>
</evidence>
<gene>
    <name evidence="2" type="ORF">A8L45_08760</name>
</gene>
<feature type="transmembrane region" description="Helical" evidence="1">
    <location>
        <begin position="71"/>
        <end position="91"/>
    </location>
</feature>
<sequence>MFINAQVPVAEIALHLLIWFLLTILTFGLAFFVYPYAFAKFIIDRSSLVYPDGSEKQMYCDVDIFSNIGHVVVWLFITIVTLGIGYLFYFYRVWNYSLNHTKII</sequence>
<dbReference type="RefSeq" id="WP_068901315.1">
    <property type="nucleotide sequence ID" value="NZ_JBHUIF010000004.1"/>
</dbReference>
<keyword evidence="1" id="KW-0812">Transmembrane</keyword>
<keyword evidence="1" id="KW-0472">Membrane</keyword>
<keyword evidence="1" id="KW-1133">Transmembrane helix</keyword>